<comment type="caution">
    <text evidence="1">The sequence shown here is derived from an EMBL/GenBank/DDBJ whole genome shotgun (WGS) entry which is preliminary data.</text>
</comment>
<evidence type="ECO:0000313" key="1">
    <source>
        <dbReference type="EMBL" id="RAP02427.1"/>
    </source>
</evidence>
<dbReference type="Proteomes" id="UP000248557">
    <property type="component" value="Unassembled WGS sequence"/>
</dbReference>
<proteinExistence type="predicted"/>
<dbReference type="EMBL" id="NGJK01000093">
    <property type="protein sequence ID" value="RAP02427.1"/>
    <property type="molecule type" value="Genomic_DNA"/>
</dbReference>
<name>A0A328Q2D6_9EURY</name>
<dbReference type="AlphaFoldDB" id="A0A328Q2D6"/>
<accession>A0A328Q2D6</accession>
<sequence>MSLHLQSVPRSLGSSDLDKIDAAVDITELGDKVNGVSFKVKTNVDNLAGMDVVFDNPNNFFGFKNKQKLMEFRNKGEMLFYTQGGQKVEILFTGNFPREDTINFVNAICAEYTKITGAPILKIDSSEKIEEKKKELPKFKISTIMTNSYVIESIMRSSFLGFASQEDLMKFKGNGKILLNKTTEGTYDIMFVGDFNRKEAKSYVQNLTDEYKEAIQEITYNKVMDKIKKEKYVVESEVVDNNNSIILTLNID</sequence>
<protein>
    <submittedName>
        <fullName evidence="1">Uncharacterized protein</fullName>
    </submittedName>
</protein>
<evidence type="ECO:0000313" key="2">
    <source>
        <dbReference type="Proteomes" id="UP000248557"/>
    </source>
</evidence>
<reference evidence="1 2" key="1">
    <citation type="submission" date="2017-05" db="EMBL/GenBank/DDBJ databases">
        <title>Host range expansion of the Methanosphaera genus to humans and monogastric animals involves recent and extensive reduction in genome content.</title>
        <authorList>
            <person name="Hoedt E.C."/>
            <person name="Volmer J.G."/>
            <person name="Parks D.H."/>
            <person name="Rosewarne C.P."/>
            <person name="Denman S.E."/>
            <person name="Mcsweeney C.S."/>
            <person name="O Cuiv P."/>
            <person name="Hugenholtz P."/>
            <person name="Tyson G.W."/>
            <person name="Morrison M."/>
        </authorList>
    </citation>
    <scope>NUCLEOTIDE SEQUENCE [LARGE SCALE GENOMIC DNA]</scope>
    <source>
        <strain evidence="1 2">PA5</strain>
    </source>
</reference>
<organism evidence="1 2">
    <name type="scientific">Methanosphaera stadtmanae</name>
    <dbReference type="NCBI Taxonomy" id="2317"/>
    <lineage>
        <taxon>Archaea</taxon>
        <taxon>Methanobacteriati</taxon>
        <taxon>Methanobacteriota</taxon>
        <taxon>Methanomada group</taxon>
        <taxon>Methanobacteria</taxon>
        <taxon>Methanobacteriales</taxon>
        <taxon>Methanobacteriaceae</taxon>
        <taxon>Methanosphaera</taxon>
    </lineage>
</organism>
<gene>
    <name evidence="1" type="ORF">CA615_07770</name>
</gene>
<dbReference type="RefSeq" id="WP_112149783.1">
    <property type="nucleotide sequence ID" value="NZ_CATZNA010000041.1"/>
</dbReference>